<evidence type="ECO:0000256" key="1">
    <source>
        <dbReference type="SAM" id="MobiDB-lite"/>
    </source>
</evidence>
<keyword evidence="3" id="KW-1185">Reference proteome</keyword>
<accession>A0A9D3YUH2</accession>
<name>A0A9D3YUH2_DREPO</name>
<evidence type="ECO:0000313" key="2">
    <source>
        <dbReference type="EMBL" id="KAH3705095.1"/>
    </source>
</evidence>
<comment type="caution">
    <text evidence="2">The sequence shown here is derived from an EMBL/GenBank/DDBJ whole genome shotgun (WGS) entry which is preliminary data.</text>
</comment>
<reference evidence="2" key="2">
    <citation type="submission" date="2020-11" db="EMBL/GenBank/DDBJ databases">
        <authorList>
            <person name="McCartney M.A."/>
            <person name="Auch B."/>
            <person name="Kono T."/>
            <person name="Mallez S."/>
            <person name="Becker A."/>
            <person name="Gohl D.M."/>
            <person name="Silverstein K.A.T."/>
            <person name="Koren S."/>
            <person name="Bechman K.B."/>
            <person name="Herman A."/>
            <person name="Abrahante J.E."/>
            <person name="Garbe J."/>
        </authorList>
    </citation>
    <scope>NUCLEOTIDE SEQUENCE</scope>
    <source>
        <strain evidence="2">Duluth1</strain>
        <tissue evidence="2">Whole animal</tissue>
    </source>
</reference>
<feature type="compositionally biased region" description="Low complexity" evidence="1">
    <location>
        <begin position="23"/>
        <end position="45"/>
    </location>
</feature>
<proteinExistence type="predicted"/>
<feature type="region of interest" description="Disordered" evidence="1">
    <location>
        <begin position="1"/>
        <end position="55"/>
    </location>
</feature>
<dbReference type="Proteomes" id="UP000828390">
    <property type="component" value="Unassembled WGS sequence"/>
</dbReference>
<sequence length="55" mass="5455">MPISADPLTGTSPMGSAVGHFPATTSALTGTTTRATGRSATATGAIVEMTRAGYR</sequence>
<dbReference type="AlphaFoldDB" id="A0A9D3YUH2"/>
<evidence type="ECO:0000313" key="3">
    <source>
        <dbReference type="Proteomes" id="UP000828390"/>
    </source>
</evidence>
<gene>
    <name evidence="2" type="ORF">DPMN_080160</name>
</gene>
<reference evidence="2" key="1">
    <citation type="journal article" date="2019" name="bioRxiv">
        <title>The Genome of the Zebra Mussel, Dreissena polymorpha: A Resource for Invasive Species Research.</title>
        <authorList>
            <person name="McCartney M.A."/>
            <person name="Auch B."/>
            <person name="Kono T."/>
            <person name="Mallez S."/>
            <person name="Zhang Y."/>
            <person name="Obille A."/>
            <person name="Becker A."/>
            <person name="Abrahante J.E."/>
            <person name="Garbe J."/>
            <person name="Badalamenti J.P."/>
            <person name="Herman A."/>
            <person name="Mangelson H."/>
            <person name="Liachko I."/>
            <person name="Sullivan S."/>
            <person name="Sone E.D."/>
            <person name="Koren S."/>
            <person name="Silverstein K.A.T."/>
            <person name="Beckman K.B."/>
            <person name="Gohl D.M."/>
        </authorList>
    </citation>
    <scope>NUCLEOTIDE SEQUENCE</scope>
    <source>
        <strain evidence="2">Duluth1</strain>
        <tissue evidence="2">Whole animal</tissue>
    </source>
</reference>
<dbReference type="EMBL" id="JAIWYP010000015">
    <property type="protein sequence ID" value="KAH3705095.1"/>
    <property type="molecule type" value="Genomic_DNA"/>
</dbReference>
<organism evidence="2 3">
    <name type="scientific">Dreissena polymorpha</name>
    <name type="common">Zebra mussel</name>
    <name type="synonym">Mytilus polymorpha</name>
    <dbReference type="NCBI Taxonomy" id="45954"/>
    <lineage>
        <taxon>Eukaryota</taxon>
        <taxon>Metazoa</taxon>
        <taxon>Spiralia</taxon>
        <taxon>Lophotrochozoa</taxon>
        <taxon>Mollusca</taxon>
        <taxon>Bivalvia</taxon>
        <taxon>Autobranchia</taxon>
        <taxon>Heteroconchia</taxon>
        <taxon>Euheterodonta</taxon>
        <taxon>Imparidentia</taxon>
        <taxon>Neoheterodontei</taxon>
        <taxon>Myida</taxon>
        <taxon>Dreissenoidea</taxon>
        <taxon>Dreissenidae</taxon>
        <taxon>Dreissena</taxon>
    </lineage>
</organism>
<protein>
    <submittedName>
        <fullName evidence="2">Uncharacterized protein</fullName>
    </submittedName>
</protein>